<dbReference type="PROSITE" id="PS50005">
    <property type="entry name" value="TPR"/>
    <property type="match status" value="1"/>
</dbReference>
<dbReference type="AlphaFoldDB" id="A0A1T4LM27"/>
<evidence type="ECO:0000256" key="3">
    <source>
        <dbReference type="PROSITE-ProRule" id="PRU00339"/>
    </source>
</evidence>
<evidence type="ECO:0000256" key="4">
    <source>
        <dbReference type="SAM" id="SignalP"/>
    </source>
</evidence>
<dbReference type="SMART" id="SM00028">
    <property type="entry name" value="TPR"/>
    <property type="match status" value="1"/>
</dbReference>
<dbReference type="RefSeq" id="WP_234975408.1">
    <property type="nucleotide sequence ID" value="NZ_FUWG01000012.1"/>
</dbReference>
<keyword evidence="2 4" id="KW-0732">Signal</keyword>
<name>A0A1T4LM27_TREPO</name>
<dbReference type="STRING" id="261392.SAMN02745149_01631"/>
<feature type="signal peptide" evidence="4">
    <location>
        <begin position="1"/>
        <end position="23"/>
    </location>
</feature>
<feature type="chain" id="PRO_5013069312" evidence="4">
    <location>
        <begin position="24"/>
        <end position="428"/>
    </location>
</feature>
<organism evidence="5 6">
    <name type="scientific">Treponema porcinum</name>
    <dbReference type="NCBI Taxonomy" id="261392"/>
    <lineage>
        <taxon>Bacteria</taxon>
        <taxon>Pseudomonadati</taxon>
        <taxon>Spirochaetota</taxon>
        <taxon>Spirochaetia</taxon>
        <taxon>Spirochaetales</taxon>
        <taxon>Treponemataceae</taxon>
        <taxon>Treponema</taxon>
    </lineage>
</organism>
<accession>A0A1T4LM27</accession>
<protein>
    <submittedName>
        <fullName evidence="5">Tetratricopeptide repeat-containing protein</fullName>
    </submittedName>
</protein>
<dbReference type="EMBL" id="FUWG01000012">
    <property type="protein sequence ID" value="SJZ55676.1"/>
    <property type="molecule type" value="Genomic_DNA"/>
</dbReference>
<dbReference type="Proteomes" id="UP000190423">
    <property type="component" value="Unassembled WGS sequence"/>
</dbReference>
<sequence length="428" mass="47175">MKRTFVLSVCLIFSLTARLQVNALDYTEISNFLADSFFSTYGSNEGTTSFRSLLIPIGGRAESLGSSYTGLSDDVSYIDYNPAASSINKESEIALFHNAWIADSAIETIAGTTRFGNLGIGGKVSCFYVPFSEYDSFGTKLTGSYYSETTAVLNVSYNFNAGYTFKGLAAGLNVKAAWRSIPDYCDNDTGEIISGSGLEQSALGLMADAGIMMQFNIGKFYISRDPNVRIGLSVSNLGAAITGFKSDDGIRLDDALPSSIGIGISYKCIRPLTMLLEFRQPFDLTDISSYQMFSAGTGAELQITDFFSVLTGFQLKGGNPRISLGSEFEFFKMRMNVNYTLDLTSSLNPVNHISLSAKLLLGDRGREEKQRQVDRLYNEGVACFAKRDFEKAIEYWEEALKIDRHFDPAKTGIKNARQYAQMLEEYSF</sequence>
<dbReference type="Gene3D" id="2.40.160.60">
    <property type="entry name" value="Outer membrane protein transport protein (OMPP1/FadL/TodX)"/>
    <property type="match status" value="1"/>
</dbReference>
<dbReference type="InterPro" id="IPR019734">
    <property type="entry name" value="TPR_rpt"/>
</dbReference>
<evidence type="ECO:0000313" key="6">
    <source>
        <dbReference type="Proteomes" id="UP000190423"/>
    </source>
</evidence>
<keyword evidence="6" id="KW-1185">Reference proteome</keyword>
<evidence type="ECO:0000256" key="2">
    <source>
        <dbReference type="ARBA" id="ARBA00022729"/>
    </source>
</evidence>
<gene>
    <name evidence="5" type="ORF">SAMN02745149_01631</name>
</gene>
<proteinExistence type="inferred from homology"/>
<comment type="similarity">
    <text evidence="1">Belongs to the UPF0164 family.</text>
</comment>
<keyword evidence="3" id="KW-0802">TPR repeat</keyword>
<evidence type="ECO:0000313" key="5">
    <source>
        <dbReference type="EMBL" id="SJZ55676.1"/>
    </source>
</evidence>
<dbReference type="Pfam" id="PF00515">
    <property type="entry name" value="TPR_1"/>
    <property type="match status" value="1"/>
</dbReference>
<feature type="repeat" description="TPR" evidence="3">
    <location>
        <begin position="373"/>
        <end position="406"/>
    </location>
</feature>
<evidence type="ECO:0000256" key="1">
    <source>
        <dbReference type="ARBA" id="ARBA00005846"/>
    </source>
</evidence>
<reference evidence="5 6" key="1">
    <citation type="submission" date="2017-02" db="EMBL/GenBank/DDBJ databases">
        <authorList>
            <person name="Peterson S.W."/>
        </authorList>
    </citation>
    <scope>NUCLEOTIDE SEQUENCE [LARGE SCALE GENOMIC DNA]</scope>
    <source>
        <strain evidence="5 6">ATCC BAA-908</strain>
    </source>
</reference>
<dbReference type="Gene3D" id="1.25.40.10">
    <property type="entry name" value="Tetratricopeptide repeat domain"/>
    <property type="match status" value="1"/>
</dbReference>
<dbReference type="GeneID" id="78316915"/>
<dbReference type="Pfam" id="PF03687">
    <property type="entry name" value="UPF0164"/>
    <property type="match status" value="1"/>
</dbReference>
<dbReference type="SUPFAM" id="SSF48452">
    <property type="entry name" value="TPR-like"/>
    <property type="match status" value="1"/>
</dbReference>
<dbReference type="InterPro" id="IPR011990">
    <property type="entry name" value="TPR-like_helical_dom_sf"/>
</dbReference>
<dbReference type="InterPro" id="IPR005362">
    <property type="entry name" value="UPF0164"/>
</dbReference>